<sequence>MHVDYRPDIERQDLVSSVGGYNVLVVRSRTRVDREVIDAGRALKVIARAGIGLDTIDTEYARSKGIKVVFAPGSSTRSVTELTFAAFLSISRSFCTLSTMAREGKFLKKTGREVSGKTLGIIGFGRIGQDIASVASAFGMEVLAYDVVRNEEAAERLGVSLVALEDLLRGSDYISINVTVSPGQPPLIGKKEFSAMGRRPVISNTSRAAAVDGNALLEALKSGVVSVYYTDVMWNEPPREKFEMDLLRMENFVVTPHIGAQTEEAKRRVAMETASNIVKAWRGEI</sequence>
<dbReference type="Pfam" id="PF00389">
    <property type="entry name" value="2-Hacid_dh"/>
    <property type="match status" value="1"/>
</dbReference>
<dbReference type="InterPro" id="IPR006140">
    <property type="entry name" value="D-isomer_DH_NAD-bd"/>
</dbReference>
<name>A0AA37F9N1_9ARCH</name>
<evidence type="ECO:0000256" key="1">
    <source>
        <dbReference type="ARBA" id="ARBA00005854"/>
    </source>
</evidence>
<dbReference type="EMBL" id="BMNY01000001">
    <property type="protein sequence ID" value="GGM70486.1"/>
    <property type="molecule type" value="Genomic_DNA"/>
</dbReference>
<dbReference type="InterPro" id="IPR006139">
    <property type="entry name" value="D-isomer_2_OHA_DH_cat_dom"/>
</dbReference>
<evidence type="ECO:0000259" key="7">
    <source>
        <dbReference type="Pfam" id="PF02826"/>
    </source>
</evidence>
<keyword evidence="2" id="KW-0028">Amino-acid biosynthesis</keyword>
<dbReference type="PANTHER" id="PTHR42789">
    <property type="entry name" value="D-ISOMER SPECIFIC 2-HYDROXYACID DEHYDROGENASE FAMILY PROTEIN (AFU_ORTHOLOGUE AFUA_6G10090)"/>
    <property type="match status" value="1"/>
</dbReference>
<dbReference type="SUPFAM" id="SSF51735">
    <property type="entry name" value="NAD(P)-binding Rossmann-fold domains"/>
    <property type="match status" value="1"/>
</dbReference>
<proteinExistence type="inferred from homology"/>
<reference evidence="8" key="2">
    <citation type="submission" date="2022-09" db="EMBL/GenBank/DDBJ databases">
        <authorList>
            <person name="Sun Q."/>
            <person name="Ohkuma M."/>
        </authorList>
    </citation>
    <scope>NUCLEOTIDE SEQUENCE</scope>
    <source>
        <strain evidence="8">JCM 13583</strain>
    </source>
</reference>
<dbReference type="InterPro" id="IPR036291">
    <property type="entry name" value="NAD(P)-bd_dom_sf"/>
</dbReference>
<dbReference type="InterPro" id="IPR029752">
    <property type="entry name" value="D-isomer_DH_CS1"/>
</dbReference>
<evidence type="ECO:0000313" key="9">
    <source>
        <dbReference type="Proteomes" id="UP000632195"/>
    </source>
</evidence>
<dbReference type="PANTHER" id="PTHR42789:SF1">
    <property type="entry name" value="D-ISOMER SPECIFIC 2-HYDROXYACID DEHYDROGENASE FAMILY PROTEIN (AFU_ORTHOLOGUE AFUA_6G10090)"/>
    <property type="match status" value="1"/>
</dbReference>
<dbReference type="Gene3D" id="3.40.50.720">
    <property type="entry name" value="NAD(P)-binding Rossmann-like Domain"/>
    <property type="match status" value="2"/>
</dbReference>
<keyword evidence="3 5" id="KW-0560">Oxidoreductase</keyword>
<comment type="similarity">
    <text evidence="1 5">Belongs to the D-isomer specific 2-hydroxyacid dehydrogenase family.</text>
</comment>
<dbReference type="AlphaFoldDB" id="A0AA37F9N1"/>
<dbReference type="InterPro" id="IPR050857">
    <property type="entry name" value="D-2-hydroxyacid_DH"/>
</dbReference>
<feature type="domain" description="D-isomer specific 2-hydroxyacid dehydrogenase NAD-binding" evidence="7">
    <location>
        <begin position="85"/>
        <end position="259"/>
    </location>
</feature>
<feature type="domain" description="D-isomer specific 2-hydroxyacid dehydrogenase catalytic" evidence="6">
    <location>
        <begin position="3"/>
        <end position="284"/>
    </location>
</feature>
<dbReference type="Proteomes" id="UP000632195">
    <property type="component" value="Unassembled WGS sequence"/>
</dbReference>
<evidence type="ECO:0000256" key="3">
    <source>
        <dbReference type="ARBA" id="ARBA00023002"/>
    </source>
</evidence>
<organism evidence="8 9">
    <name type="scientific">Thermogymnomonas acidicola</name>
    <dbReference type="NCBI Taxonomy" id="399579"/>
    <lineage>
        <taxon>Archaea</taxon>
        <taxon>Methanobacteriati</taxon>
        <taxon>Thermoplasmatota</taxon>
        <taxon>Thermoplasmata</taxon>
        <taxon>Thermoplasmatales</taxon>
        <taxon>Thermogymnomonas</taxon>
    </lineage>
</organism>
<evidence type="ECO:0000256" key="5">
    <source>
        <dbReference type="RuleBase" id="RU003719"/>
    </source>
</evidence>
<dbReference type="SUPFAM" id="SSF52283">
    <property type="entry name" value="Formate/glycerate dehydrogenase catalytic domain-like"/>
    <property type="match status" value="1"/>
</dbReference>
<keyword evidence="4" id="KW-0520">NAD</keyword>
<protein>
    <submittedName>
        <fullName evidence="8">3-phosphoglycerate dehydrogenase</fullName>
    </submittedName>
</protein>
<dbReference type="GO" id="GO:0008652">
    <property type="term" value="P:amino acid biosynthetic process"/>
    <property type="evidence" value="ECO:0007669"/>
    <property type="project" value="UniProtKB-KW"/>
</dbReference>
<evidence type="ECO:0000259" key="6">
    <source>
        <dbReference type="Pfam" id="PF00389"/>
    </source>
</evidence>
<evidence type="ECO:0000256" key="2">
    <source>
        <dbReference type="ARBA" id="ARBA00022605"/>
    </source>
</evidence>
<evidence type="ECO:0000313" key="8">
    <source>
        <dbReference type="EMBL" id="GGM70486.1"/>
    </source>
</evidence>
<dbReference type="GO" id="GO:0051287">
    <property type="term" value="F:NAD binding"/>
    <property type="evidence" value="ECO:0007669"/>
    <property type="project" value="InterPro"/>
</dbReference>
<comment type="caution">
    <text evidence="8">The sequence shown here is derived from an EMBL/GenBank/DDBJ whole genome shotgun (WGS) entry which is preliminary data.</text>
</comment>
<accession>A0AA37F9N1</accession>
<keyword evidence="9" id="KW-1185">Reference proteome</keyword>
<dbReference type="PROSITE" id="PS00065">
    <property type="entry name" value="D_2_HYDROXYACID_DH_1"/>
    <property type="match status" value="1"/>
</dbReference>
<dbReference type="GO" id="GO:0016616">
    <property type="term" value="F:oxidoreductase activity, acting on the CH-OH group of donors, NAD or NADP as acceptor"/>
    <property type="evidence" value="ECO:0007669"/>
    <property type="project" value="InterPro"/>
</dbReference>
<reference evidence="8" key="1">
    <citation type="journal article" date="2014" name="Int. J. Syst. Evol. Microbiol.">
        <title>Complete genome sequence of Corynebacterium casei LMG S-19264T (=DSM 44701T), isolated from a smear-ripened cheese.</title>
        <authorList>
            <consortium name="US DOE Joint Genome Institute (JGI-PGF)"/>
            <person name="Walter F."/>
            <person name="Albersmeier A."/>
            <person name="Kalinowski J."/>
            <person name="Ruckert C."/>
        </authorList>
    </citation>
    <scope>NUCLEOTIDE SEQUENCE</scope>
    <source>
        <strain evidence="8">JCM 13583</strain>
    </source>
</reference>
<evidence type="ECO:0000256" key="4">
    <source>
        <dbReference type="ARBA" id="ARBA00023027"/>
    </source>
</evidence>
<gene>
    <name evidence="8" type="ORF">GCM10007108_05670</name>
</gene>
<dbReference type="Pfam" id="PF02826">
    <property type="entry name" value="2-Hacid_dh_C"/>
    <property type="match status" value="1"/>
</dbReference>